<dbReference type="GO" id="GO:0005634">
    <property type="term" value="C:nucleus"/>
    <property type="evidence" value="ECO:0007669"/>
    <property type="project" value="TreeGrafter"/>
</dbReference>
<gene>
    <name evidence="2" type="ORF">WJX72_003214</name>
</gene>
<name>A0AAW1QEL7_9CHLO</name>
<evidence type="ECO:0000313" key="2">
    <source>
        <dbReference type="EMBL" id="KAK9819851.1"/>
    </source>
</evidence>
<reference evidence="2 3" key="1">
    <citation type="journal article" date="2024" name="Nat. Commun.">
        <title>Phylogenomics reveals the evolutionary origins of lichenization in chlorophyte algae.</title>
        <authorList>
            <person name="Puginier C."/>
            <person name="Libourel C."/>
            <person name="Otte J."/>
            <person name="Skaloud P."/>
            <person name="Haon M."/>
            <person name="Grisel S."/>
            <person name="Petersen M."/>
            <person name="Berrin J.G."/>
            <person name="Delaux P.M."/>
            <person name="Dal Grande F."/>
            <person name="Keller J."/>
        </authorList>
    </citation>
    <scope>NUCLEOTIDE SEQUENCE [LARGE SCALE GENOMIC DNA]</scope>
    <source>
        <strain evidence="2 3">SAG 2043</strain>
    </source>
</reference>
<sequence>MFVMNCRVKSKAVAAPAAPQGGKRKRSRQGQDQAGTQEQFYPVECAECGTQVAMRDKDEVYHFYQVVASSA</sequence>
<dbReference type="PANTHER" id="PTHR15967">
    <property type="entry name" value="E2F-ASSOCIATED PHOSPHOPROTEIN"/>
    <property type="match status" value="1"/>
</dbReference>
<dbReference type="PANTHER" id="PTHR15967:SF0">
    <property type="entry name" value="E2F-ASSOCIATED PHOSPHOPROTEIN"/>
    <property type="match status" value="1"/>
</dbReference>
<evidence type="ECO:0000313" key="3">
    <source>
        <dbReference type="Proteomes" id="UP001489004"/>
    </source>
</evidence>
<proteinExistence type="predicted"/>
<dbReference type="EMBL" id="JALJOR010000003">
    <property type="protein sequence ID" value="KAK9819851.1"/>
    <property type="molecule type" value="Genomic_DNA"/>
</dbReference>
<keyword evidence="3" id="KW-1185">Reference proteome</keyword>
<dbReference type="AlphaFoldDB" id="A0AAW1QEL7"/>
<accession>A0AAW1QEL7</accession>
<organism evidence="2 3">
    <name type="scientific">[Myrmecia] bisecta</name>
    <dbReference type="NCBI Taxonomy" id="41462"/>
    <lineage>
        <taxon>Eukaryota</taxon>
        <taxon>Viridiplantae</taxon>
        <taxon>Chlorophyta</taxon>
        <taxon>core chlorophytes</taxon>
        <taxon>Trebouxiophyceae</taxon>
        <taxon>Trebouxiales</taxon>
        <taxon>Trebouxiaceae</taxon>
        <taxon>Myrmecia</taxon>
    </lineage>
</organism>
<dbReference type="InterPro" id="IPR019370">
    <property type="entry name" value="E2F-assoc_phosphoprotein"/>
</dbReference>
<protein>
    <submittedName>
        <fullName evidence="2">Uncharacterized protein</fullName>
    </submittedName>
</protein>
<comment type="caution">
    <text evidence="2">The sequence shown here is derived from an EMBL/GenBank/DDBJ whole genome shotgun (WGS) entry which is preliminary data.</text>
</comment>
<feature type="region of interest" description="Disordered" evidence="1">
    <location>
        <begin position="10"/>
        <end position="36"/>
    </location>
</feature>
<evidence type="ECO:0000256" key="1">
    <source>
        <dbReference type="SAM" id="MobiDB-lite"/>
    </source>
</evidence>
<dbReference type="Proteomes" id="UP001489004">
    <property type="component" value="Unassembled WGS sequence"/>
</dbReference>
<dbReference type="Pfam" id="PF10238">
    <property type="entry name" value="Eapp_C"/>
    <property type="match status" value="1"/>
</dbReference>